<keyword evidence="3" id="KW-1185">Reference proteome</keyword>
<evidence type="ECO:0000256" key="1">
    <source>
        <dbReference type="SAM" id="MobiDB-lite"/>
    </source>
</evidence>
<sequence>MTTDDSQRPNRRQASMPTVDDVFGASNPVQKAEVLAHNGIFDDGEVEQFLADLYAMRRSDVA</sequence>
<gene>
    <name evidence="2" type="ORF">RM445_08425</name>
</gene>
<proteinExistence type="predicted"/>
<organism evidence="2 3">
    <name type="scientific">Pseudonocardia charpentierae</name>
    <dbReference type="NCBI Taxonomy" id="3075545"/>
    <lineage>
        <taxon>Bacteria</taxon>
        <taxon>Bacillati</taxon>
        <taxon>Actinomycetota</taxon>
        <taxon>Actinomycetes</taxon>
        <taxon>Pseudonocardiales</taxon>
        <taxon>Pseudonocardiaceae</taxon>
        <taxon>Pseudonocardia</taxon>
    </lineage>
</organism>
<evidence type="ECO:0008006" key="4">
    <source>
        <dbReference type="Google" id="ProtNLM"/>
    </source>
</evidence>
<dbReference type="RefSeq" id="WP_311555565.1">
    <property type="nucleotide sequence ID" value="NZ_JAVREJ010000004.1"/>
</dbReference>
<evidence type="ECO:0000313" key="2">
    <source>
        <dbReference type="EMBL" id="MDT0349545.1"/>
    </source>
</evidence>
<feature type="region of interest" description="Disordered" evidence="1">
    <location>
        <begin position="1"/>
        <end position="23"/>
    </location>
</feature>
<evidence type="ECO:0000313" key="3">
    <source>
        <dbReference type="Proteomes" id="UP001183202"/>
    </source>
</evidence>
<reference evidence="3" key="1">
    <citation type="submission" date="2023-07" db="EMBL/GenBank/DDBJ databases">
        <title>30 novel species of actinomycetes from the DSMZ collection.</title>
        <authorList>
            <person name="Nouioui I."/>
        </authorList>
    </citation>
    <scope>NUCLEOTIDE SEQUENCE [LARGE SCALE GENOMIC DNA]</scope>
    <source>
        <strain evidence="3">DSM 45834</strain>
    </source>
</reference>
<name>A0ABU2N6J1_9PSEU</name>
<protein>
    <recommendedName>
        <fullName evidence="4">DivIVA domain-containing protein</fullName>
    </recommendedName>
</protein>
<dbReference type="EMBL" id="JAVREJ010000004">
    <property type="protein sequence ID" value="MDT0349545.1"/>
    <property type="molecule type" value="Genomic_DNA"/>
</dbReference>
<accession>A0ABU2N6J1</accession>
<dbReference type="Proteomes" id="UP001183202">
    <property type="component" value="Unassembled WGS sequence"/>
</dbReference>
<comment type="caution">
    <text evidence="2">The sequence shown here is derived from an EMBL/GenBank/DDBJ whole genome shotgun (WGS) entry which is preliminary data.</text>
</comment>